<organism evidence="23 24">
    <name type="scientific">Fusarium equiseti</name>
    <name type="common">Fusarium scirpi</name>
    <dbReference type="NCBI Taxonomy" id="61235"/>
    <lineage>
        <taxon>Eukaryota</taxon>
        <taxon>Fungi</taxon>
        <taxon>Dikarya</taxon>
        <taxon>Ascomycota</taxon>
        <taxon>Pezizomycotina</taxon>
        <taxon>Sordariomycetes</taxon>
        <taxon>Hypocreomycetidae</taxon>
        <taxon>Hypocreales</taxon>
        <taxon>Nectriaceae</taxon>
        <taxon>Fusarium</taxon>
        <taxon>Fusarium incarnatum-equiseti species complex</taxon>
    </lineage>
</organism>
<dbReference type="InterPro" id="IPR016024">
    <property type="entry name" value="ARM-type_fold"/>
</dbReference>
<dbReference type="EMBL" id="JAOQBH010000002">
    <property type="protein sequence ID" value="KAJ4140213.1"/>
    <property type="molecule type" value="Genomic_DNA"/>
</dbReference>
<dbReference type="SMART" id="SM00146">
    <property type="entry name" value="PI3Kc"/>
    <property type="match status" value="1"/>
</dbReference>
<comment type="similarity">
    <text evidence="2">Belongs to the PI3/PI4-kinase family. ATM subfamily.</text>
</comment>
<evidence type="ECO:0000256" key="17">
    <source>
        <dbReference type="ARBA" id="ARBA00029679"/>
    </source>
</evidence>
<evidence type="ECO:0000256" key="14">
    <source>
        <dbReference type="ARBA" id="ARBA00023242"/>
    </source>
</evidence>
<evidence type="ECO:0000256" key="8">
    <source>
        <dbReference type="ARBA" id="ARBA00022741"/>
    </source>
</evidence>
<dbReference type="InterPro" id="IPR036940">
    <property type="entry name" value="PI3/4_kinase_cat_sf"/>
</dbReference>
<name>A0ABQ8RQX4_FUSEQ</name>
<sequence length="2343" mass="264007">MANNLHPRAAVCDHGQMAGGYAAGPPPSTLAAQLVENISASTKSSKSDENSELKGFFAIIQRVKDDPELLKTPEDRVEHNHMLIYVYSRAVLEGIRLDDPFLDRAQVRTEALKAINFLRFSIKETPAVLKHKVNSQEYMFRGQEPLWIWLLPQLLRLLGHAQSLELTEAIESFLQNTMLIIAQNWSLWDIAPAMLFYLRTITSHPLVVPEVEETFRTLSLPPELALGRYVDKSSPLISQLTYSLDRMPHALQQLISFCNVLAYPILSAEQALHTVVSFSESAVWLIDVLGDMQAVRHRHGHVFPASSLHILQTTIRIERALSRKKGVSASVHKKAVTLLILLCGDLATSLSASAMLNPNDEETRRTYVLALAIITATSVEDRSIGRLAVSSLVDESSMFYSAMPEGTDIWRVTQMMRQVNVGSKSQSLSSNIHPTKFEDREVREIIEALALTYDAPDENSQDRSKRRKVSQVDSSAMATLLSSLGVSLGLTDVDDDFPNLEQQFLPEPILASIVLPARPADGSDAKTARLKQFQEPSSTHGNMDSYAADGLSSMKRQDLISRNRKNSIALLKSISDKNPPNLTETFIMAWGQLGTVVWEHELNLVLIKLLEYLGSSNNVVSAFAFNELLNLAEARRVTPRRLFEPFWPNLAYMATRDMVQRPQMSRTIAELLQVSVNELLLLIQTHALPWLVLDKQKDVIQKIAEARQESEIWLPLIDPANLAATLALLLIQDTEDIAAFAKSRLDELSAHFETETLVSLLQVEPVLTVMELLKAAGDSDESKKAPIRKALETMAQMLLPPSKETRSKKGDHTARFIHSSLLGLMARLFDVINDHNLPDPERRCYIRAMEEMIRVSRGNASTARPQISACLLSTLAQDALREASFSCWASMLTHLGQEDVEALLETTFFIVTRYWTSMNKSTTLLAHRTLQLLVDKFEALVAKYIIKLPSLRRIPELKDIEMKLDQHRPAALAVEEILESFAERIRHENAGVTLQALTELVPYLKGNQAALHTSDASLQSDAGVVALVRSLLDCICKYNGLPGDIARLCTEALGLIGCLDPSKTETLKEQRSIVILNNFVDNEETTDFVIFLLEEAIVPAFLSTTDVKFQGFLSFVMQELTSRCDLNAACAMATSGMSGANDIYRKWIAMPEAIREVVSPFLTSKYVVAPMAHTEVSYPIFRPERSYGNWLRHYVVDLLRKGQTPFADLIFEPLARVIRVRDLAIAEFILPYIVLHTLLGSRATEKDRENVLGELLAILEHQPGEGASYLEKEDLRRFCHAVFRIIDYAMRWMQTKRAAGRLTESDKERLTQVQEALDKIPAELIAQRAVDCNDYARALFHLEQHAQKMEQRKRQPGERIRLLQKLQDMYANVDEPDGLDGISAHLQVLDLNQQILSHRKAGRWTAVQNWYEIKLAKEPANTDAQIDLLHCLKQAGQHEALLNHVEGMRTDASMDNKIMPYAVEAAWVTGRWESLTKFAKRFHGDVIEDFNVSVATIFDKLMAKKKPEELSLIMNDMRVKISSSMNASSTSSLQACHDLLLKAHILTDLEIIIGTKVGDEAARQSTMALLDRRLEIIGAYMNDKQYLLGIRRAAMELNRPNFTNLDISGLWLSSARLARKSNSLHQSFNAVLHASQLGDDAATIENAKLLWREGQHRKAIQVLQGAIKSNKFMTQTGTATSTNTSKLNPQQKLLTARAQLLLAKWLDSAGQTHAGALREKYQQPPKTFATWEKGHYYLGRHYKKILEAEKPLKAEDQSDNYITGEVARLVIENYVRSLNSGTKYLYQTLPRILTLWLDLGAQVDKAPEGKASLSRELHRRRVEQLNLLHSFLDKYIHRLPAYIFYTALPQIVARIAHPNPHVFDRLTHIIVKVVEAHPRQALWSLIGIMTTRQVSERKARGTQILQTLRNISKKVEGSSTDFKHLLRMGEKLAEQLLLACQNGDFRGNKTVHASLSRDLRFHHKCTPCPLVVPVESSLTATLPAVSEYVKKHKAFSRDVVTIDSFLDDVLVLSSLAKPRRLTARGSDGKNYMLLIKPKDDLRTDQRLMEFNGLINRSLKRDAESSRRQLYIRTYAVTPLNEECGIIEWVPGIKTMRDILISLYASRKIYPDYTVLKQLMDEACLSDGKTRIFTDEVLGRFPPVLQLWFTQQFPNPSAWFAARLKYTRSCAVMSMVGTILGLGDRHGENVNLEEGNGGVFHVDFNCLFDKGLTFAKPERVPFRLTHNMVAAMGIYGYEGPFRKSCELTLSILRQQEETLMTILEAFIYDPTLDLQKEKRTHRRGDVGVKLQPQSVVDSIKRKVRGLLPTESIPLGVEGQVEELIKQAVDPRNLAAMYIGWCPFL</sequence>
<evidence type="ECO:0000313" key="23">
    <source>
        <dbReference type="EMBL" id="KAJ4140213.1"/>
    </source>
</evidence>
<evidence type="ECO:0000259" key="20">
    <source>
        <dbReference type="PROSITE" id="PS50290"/>
    </source>
</evidence>
<dbReference type="Gene3D" id="3.30.1010.10">
    <property type="entry name" value="Phosphatidylinositol 3-kinase Catalytic Subunit, Chain A, domain 4"/>
    <property type="match status" value="1"/>
</dbReference>
<evidence type="ECO:0000256" key="3">
    <source>
        <dbReference type="ARBA" id="ARBA00011370"/>
    </source>
</evidence>
<dbReference type="InterPro" id="IPR011009">
    <property type="entry name" value="Kinase-like_dom_sf"/>
</dbReference>
<evidence type="ECO:0000256" key="19">
    <source>
        <dbReference type="ARBA" id="ARBA00033001"/>
    </source>
</evidence>
<dbReference type="InterPro" id="IPR003152">
    <property type="entry name" value="FATC_dom"/>
</dbReference>
<dbReference type="InterPro" id="IPR014009">
    <property type="entry name" value="PIK_FAT"/>
</dbReference>
<keyword evidence="13" id="KW-0234">DNA repair</keyword>
<dbReference type="EC" id="2.7.11.1" evidence="4"/>
<feature type="domain" description="FAT" evidence="21">
    <location>
        <begin position="1324"/>
        <end position="1891"/>
    </location>
</feature>
<evidence type="ECO:0000256" key="11">
    <source>
        <dbReference type="ARBA" id="ARBA00022840"/>
    </source>
</evidence>
<proteinExistence type="inferred from homology"/>
<evidence type="ECO:0000256" key="16">
    <source>
        <dbReference type="ARBA" id="ARBA00025079"/>
    </source>
</evidence>
<evidence type="ECO:0000256" key="12">
    <source>
        <dbReference type="ARBA" id="ARBA00022853"/>
    </source>
</evidence>
<dbReference type="InterPro" id="IPR003151">
    <property type="entry name" value="PIK-rel_kinase_FAT"/>
</dbReference>
<evidence type="ECO:0000256" key="4">
    <source>
        <dbReference type="ARBA" id="ARBA00012513"/>
    </source>
</evidence>
<keyword evidence="12" id="KW-0156">Chromatin regulator</keyword>
<evidence type="ECO:0000256" key="6">
    <source>
        <dbReference type="ARBA" id="ARBA00022527"/>
    </source>
</evidence>
<evidence type="ECO:0000256" key="1">
    <source>
        <dbReference type="ARBA" id="ARBA00004123"/>
    </source>
</evidence>
<evidence type="ECO:0000256" key="9">
    <source>
        <dbReference type="ARBA" id="ARBA00022763"/>
    </source>
</evidence>
<dbReference type="InterPro" id="IPR056802">
    <property type="entry name" value="ATR-like_M-HEAT"/>
</dbReference>
<dbReference type="InterPro" id="IPR057564">
    <property type="entry name" value="HEAT_ATR"/>
</dbReference>
<comment type="caution">
    <text evidence="23">The sequence shown here is derived from an EMBL/GenBank/DDBJ whole genome shotgun (WGS) entry which is preliminary data.</text>
</comment>
<keyword evidence="9" id="KW-0227">DNA damage</keyword>
<dbReference type="Gene3D" id="1.10.1070.11">
    <property type="entry name" value="Phosphatidylinositol 3-/4-kinase, catalytic domain"/>
    <property type="match status" value="1"/>
</dbReference>
<keyword evidence="14" id="KW-0539">Nucleus</keyword>
<reference evidence="23" key="1">
    <citation type="submission" date="2022-09" db="EMBL/GenBank/DDBJ databases">
        <title>Fusarium specimens isolated from Avocado Roots.</title>
        <authorList>
            <person name="Stajich J."/>
            <person name="Roper C."/>
            <person name="Heimlech-Rivalta G."/>
        </authorList>
    </citation>
    <scope>NUCLEOTIDE SEQUENCE</scope>
    <source>
        <strain evidence="23">CF00095</strain>
    </source>
</reference>
<evidence type="ECO:0000256" key="10">
    <source>
        <dbReference type="ARBA" id="ARBA00022777"/>
    </source>
</evidence>
<keyword evidence="15" id="KW-0469">Meiosis</keyword>
<keyword evidence="10 23" id="KW-0418">Kinase</keyword>
<dbReference type="Pfam" id="PF23593">
    <property type="entry name" value="HEAT_ATR"/>
    <property type="match status" value="1"/>
</dbReference>
<evidence type="ECO:0000259" key="21">
    <source>
        <dbReference type="PROSITE" id="PS51189"/>
    </source>
</evidence>
<dbReference type="SUPFAM" id="SSF48371">
    <property type="entry name" value="ARM repeat"/>
    <property type="match status" value="1"/>
</dbReference>
<keyword evidence="6" id="KW-0723">Serine/threonine-protein kinase</keyword>
<dbReference type="Pfam" id="PF25385">
    <property type="entry name" value="HEAT_MEC1_N"/>
    <property type="match status" value="1"/>
</dbReference>
<dbReference type="Pfam" id="PF00454">
    <property type="entry name" value="PI3_PI4_kinase"/>
    <property type="match status" value="1"/>
</dbReference>
<dbReference type="Pfam" id="PF25030">
    <property type="entry name" value="M-HEAT_ATR"/>
    <property type="match status" value="1"/>
</dbReference>
<dbReference type="Pfam" id="PF02260">
    <property type="entry name" value="FATC"/>
    <property type="match status" value="1"/>
</dbReference>
<dbReference type="PROSITE" id="PS51190">
    <property type="entry name" value="FATC"/>
    <property type="match status" value="1"/>
</dbReference>
<evidence type="ECO:0000313" key="24">
    <source>
        <dbReference type="Proteomes" id="UP001152024"/>
    </source>
</evidence>
<comment type="subcellular location">
    <subcellularLocation>
        <location evidence="1">Nucleus</location>
    </subcellularLocation>
</comment>
<dbReference type="Pfam" id="PF08064">
    <property type="entry name" value="UME"/>
    <property type="match status" value="1"/>
</dbReference>
<dbReference type="GO" id="GO:0004674">
    <property type="term" value="F:protein serine/threonine kinase activity"/>
    <property type="evidence" value="ECO:0007669"/>
    <property type="project" value="UniProtKB-EC"/>
</dbReference>
<dbReference type="PANTHER" id="PTHR11139:SF125">
    <property type="entry name" value="SERINE_THREONINE-PROTEIN KINASE MEC1"/>
    <property type="match status" value="1"/>
</dbReference>
<dbReference type="CDD" id="cd00892">
    <property type="entry name" value="PIKKc_ATR"/>
    <property type="match status" value="1"/>
</dbReference>
<evidence type="ECO:0000256" key="7">
    <source>
        <dbReference type="ARBA" id="ARBA00022679"/>
    </source>
</evidence>
<comment type="subunit">
    <text evidence="3">Associates with DNA double-strand breaks.</text>
</comment>
<dbReference type="SMART" id="SM00802">
    <property type="entry name" value="UME"/>
    <property type="match status" value="1"/>
</dbReference>
<evidence type="ECO:0000256" key="5">
    <source>
        <dbReference type="ARBA" id="ARBA00021345"/>
    </source>
</evidence>
<dbReference type="InterPro" id="IPR012993">
    <property type="entry name" value="UME"/>
</dbReference>
<dbReference type="InterPro" id="IPR050517">
    <property type="entry name" value="DDR_Repair_Kinase"/>
</dbReference>
<feature type="domain" description="PI3K/PI4K catalytic" evidence="20">
    <location>
        <begin position="2005"/>
        <end position="2314"/>
    </location>
</feature>
<keyword evidence="11" id="KW-0067">ATP-binding</keyword>
<dbReference type="PROSITE" id="PS50290">
    <property type="entry name" value="PI3_4_KINASE_3"/>
    <property type="match status" value="1"/>
</dbReference>
<dbReference type="PANTHER" id="PTHR11139">
    <property type="entry name" value="ATAXIA TELANGIECTASIA MUTATED ATM -RELATED"/>
    <property type="match status" value="1"/>
</dbReference>
<keyword evidence="8" id="KW-0547">Nucleotide-binding</keyword>
<evidence type="ECO:0000256" key="15">
    <source>
        <dbReference type="ARBA" id="ARBA00023254"/>
    </source>
</evidence>
<dbReference type="SUPFAM" id="SSF56112">
    <property type="entry name" value="Protein kinase-like (PK-like)"/>
    <property type="match status" value="1"/>
</dbReference>
<dbReference type="InterPro" id="IPR000403">
    <property type="entry name" value="PI3/4_kinase_cat_dom"/>
</dbReference>
<accession>A0ABQ8RQX4</accession>
<dbReference type="PROSITE" id="PS51189">
    <property type="entry name" value="FAT"/>
    <property type="match status" value="1"/>
</dbReference>
<dbReference type="Pfam" id="PF02259">
    <property type="entry name" value="FAT"/>
    <property type="match status" value="1"/>
</dbReference>
<evidence type="ECO:0000259" key="22">
    <source>
        <dbReference type="PROSITE" id="PS51190"/>
    </source>
</evidence>
<gene>
    <name evidence="23" type="primary">MEC1</name>
    <name evidence="23" type="ORF">NW768_001569</name>
</gene>
<feature type="domain" description="FATC" evidence="22">
    <location>
        <begin position="2311"/>
        <end position="2343"/>
    </location>
</feature>
<dbReference type="Proteomes" id="UP001152024">
    <property type="component" value="Unassembled WGS sequence"/>
</dbReference>
<dbReference type="SMART" id="SM01343">
    <property type="entry name" value="FATC"/>
    <property type="match status" value="1"/>
</dbReference>
<keyword evidence="24" id="KW-1185">Reference proteome</keyword>
<dbReference type="InterPro" id="IPR058681">
    <property type="entry name" value="HEAT_MEC1_N"/>
</dbReference>
<evidence type="ECO:0000256" key="13">
    <source>
        <dbReference type="ARBA" id="ARBA00023204"/>
    </source>
</evidence>
<evidence type="ECO:0000256" key="18">
    <source>
        <dbReference type="ARBA" id="ARBA00030459"/>
    </source>
</evidence>
<comment type="function">
    <text evidence="16">Serine/threonine protein kinase which activates checkpoint signaling upon genotoxic stresses such as ionizing radiation (IR), ultraviolet light (UV), or DNA replication stalling, thereby acting as a DNA damage sensor. Recognizes the substrate consensus sequence [ST]-Q. Phosphorylates histone H2A to form H2AS128ph (gamma-H2A) at sites of DNA damage, involved in the regulation of DNA damage response mechanism. Required for the control of telomere length and genome stability.</text>
</comment>
<protein>
    <recommendedName>
        <fullName evidence="5">Serine/threonine-protein kinase MEC1</fullName>
        <ecNumber evidence="4">2.7.11.1</ecNumber>
    </recommendedName>
    <alternativeName>
        <fullName evidence="19">ATR homolog</fullName>
    </alternativeName>
    <alternativeName>
        <fullName evidence="18">DNA-damage checkpoint kinase MEC1</fullName>
    </alternativeName>
    <alternativeName>
        <fullName evidence="17">Mitosis entry checkpoint protein 1</fullName>
    </alternativeName>
</protein>
<keyword evidence="7 23" id="KW-0808">Transferase</keyword>
<evidence type="ECO:0000256" key="2">
    <source>
        <dbReference type="ARBA" id="ARBA00010769"/>
    </source>
</evidence>